<proteinExistence type="predicted"/>
<dbReference type="Proteomes" id="UP000622552">
    <property type="component" value="Unassembled WGS sequence"/>
</dbReference>
<dbReference type="AlphaFoldDB" id="A0A8J7KG66"/>
<evidence type="ECO:0000313" key="3">
    <source>
        <dbReference type="Proteomes" id="UP000622552"/>
    </source>
</evidence>
<gene>
    <name evidence="2" type="ORF">IW245_003219</name>
</gene>
<sequence>MLVRISAGAHGRLVLTGLRIDGEPSAELLRAIPVGRIEAAANAQLAIVDDRVVQAAPLGPKDRSGPARPPHTLDAGWETSDPGRAARRPTEAGSARLAHDGSGRRPDEFYRDVARAYRDLAQSSHRPAAELAAANGVPATTAHRWIKEARRRGFLPPGRPGKAG</sequence>
<protein>
    <submittedName>
        <fullName evidence="2">Uncharacterized protein</fullName>
    </submittedName>
</protein>
<feature type="region of interest" description="Disordered" evidence="1">
    <location>
        <begin position="57"/>
        <end position="107"/>
    </location>
</feature>
<feature type="compositionally biased region" description="Basic and acidic residues" evidence="1">
    <location>
        <begin position="97"/>
        <end position="107"/>
    </location>
</feature>
<comment type="caution">
    <text evidence="2">The sequence shown here is derived from an EMBL/GenBank/DDBJ whole genome shotgun (WGS) entry which is preliminary data.</text>
</comment>
<evidence type="ECO:0000313" key="2">
    <source>
        <dbReference type="EMBL" id="MBG6137025.1"/>
    </source>
</evidence>
<reference evidence="2" key="1">
    <citation type="submission" date="2020-11" db="EMBL/GenBank/DDBJ databases">
        <title>Sequencing the genomes of 1000 actinobacteria strains.</title>
        <authorList>
            <person name="Klenk H.-P."/>
        </authorList>
    </citation>
    <scope>NUCLEOTIDE SEQUENCE</scope>
    <source>
        <strain evidence="2">DSM 45356</strain>
    </source>
</reference>
<dbReference type="EMBL" id="JADOUF010000001">
    <property type="protein sequence ID" value="MBG6137025.1"/>
    <property type="molecule type" value="Genomic_DNA"/>
</dbReference>
<feature type="region of interest" description="Disordered" evidence="1">
    <location>
        <begin position="121"/>
        <end position="164"/>
    </location>
</feature>
<dbReference type="RefSeq" id="WP_197003934.1">
    <property type="nucleotide sequence ID" value="NZ_BONS01000022.1"/>
</dbReference>
<name>A0A8J7KG66_9ACTN</name>
<accession>A0A8J7KG66</accession>
<evidence type="ECO:0000256" key="1">
    <source>
        <dbReference type="SAM" id="MobiDB-lite"/>
    </source>
</evidence>
<organism evidence="2 3">
    <name type="scientific">Longispora fulva</name>
    <dbReference type="NCBI Taxonomy" id="619741"/>
    <lineage>
        <taxon>Bacteria</taxon>
        <taxon>Bacillati</taxon>
        <taxon>Actinomycetota</taxon>
        <taxon>Actinomycetes</taxon>
        <taxon>Micromonosporales</taxon>
        <taxon>Micromonosporaceae</taxon>
        <taxon>Longispora</taxon>
    </lineage>
</organism>
<keyword evidence="3" id="KW-1185">Reference proteome</keyword>